<evidence type="ECO:0000313" key="3">
    <source>
        <dbReference type="Proteomes" id="UP001267290"/>
    </source>
</evidence>
<proteinExistence type="predicted"/>
<protein>
    <submittedName>
        <fullName evidence="2">Uncharacterized protein</fullName>
    </submittedName>
</protein>
<gene>
    <name evidence="2" type="ORF">J2736_006039</name>
</gene>
<dbReference type="Proteomes" id="UP001267290">
    <property type="component" value="Unassembled WGS sequence"/>
</dbReference>
<sequence>MDQGSDTSKGLMLGVMLRITTFVEETLQYIVAIGFGFGVVACMTCFFMKREVLSSSEEDVGVGARV</sequence>
<organism evidence="2 3">
    <name type="scientific">Paenibacillus qinlingensis</name>
    <dbReference type="NCBI Taxonomy" id="1837343"/>
    <lineage>
        <taxon>Bacteria</taxon>
        <taxon>Bacillati</taxon>
        <taxon>Bacillota</taxon>
        <taxon>Bacilli</taxon>
        <taxon>Bacillales</taxon>
        <taxon>Paenibacillaceae</taxon>
        <taxon>Paenibacillus</taxon>
    </lineage>
</organism>
<keyword evidence="1" id="KW-1133">Transmembrane helix</keyword>
<accession>A0ABU1P4X9</accession>
<evidence type="ECO:0000256" key="1">
    <source>
        <dbReference type="SAM" id="Phobius"/>
    </source>
</evidence>
<reference evidence="2 3" key="1">
    <citation type="submission" date="2023-07" db="EMBL/GenBank/DDBJ databases">
        <title>Sorghum-associated microbial communities from plants grown in Nebraska, USA.</title>
        <authorList>
            <person name="Schachtman D."/>
        </authorList>
    </citation>
    <scope>NUCLEOTIDE SEQUENCE [LARGE SCALE GENOMIC DNA]</scope>
    <source>
        <strain evidence="2 3">CC258</strain>
    </source>
</reference>
<keyword evidence="1" id="KW-0812">Transmembrane</keyword>
<keyword evidence="1" id="KW-0472">Membrane</keyword>
<feature type="transmembrane region" description="Helical" evidence="1">
    <location>
        <begin position="26"/>
        <end position="48"/>
    </location>
</feature>
<dbReference type="EMBL" id="JAVDSB010000020">
    <property type="protein sequence ID" value="MDR6554808.1"/>
    <property type="molecule type" value="Genomic_DNA"/>
</dbReference>
<dbReference type="RefSeq" id="WP_310502222.1">
    <property type="nucleotide sequence ID" value="NZ_JAVDSB010000020.1"/>
</dbReference>
<keyword evidence="3" id="KW-1185">Reference proteome</keyword>
<name>A0ABU1P4X9_9BACL</name>
<evidence type="ECO:0000313" key="2">
    <source>
        <dbReference type="EMBL" id="MDR6554808.1"/>
    </source>
</evidence>
<comment type="caution">
    <text evidence="2">The sequence shown here is derived from an EMBL/GenBank/DDBJ whole genome shotgun (WGS) entry which is preliminary data.</text>
</comment>